<proteinExistence type="predicted"/>
<sequence length="355" mass="37102">MDGSATEEFAPVIRSVISHPADAVARERQLQELERLVAQATAAVTPPPAVPAPGLAGVRPEWVAEVGRYRAIHDAAALEGGRLLRTLTKQSFQAVGAVGFHRIPVAGGVVTAKAYLPPGEVRGPRPAVLLLHGGAWWMGGGAAGFELNDFLCRELCVGADAVVVNLDYRLAPEHPYPTQRDDVVEAIGWLADDPDGLGVDPNRLALLGISSGGNLSASAARLLRNRSAPPLALQLLLCPSLDMSMTSRATHLDPTLLAGAERLRDMYLQGRVEPEDPAASPALDSAFAGLPPTTIVIGTDDPLRDDGLRYAAGLAAAGIPVTVHEFVMTHTVATPEVAADYAATVVAAARDGLTS</sequence>
<reference evidence="3 4" key="1">
    <citation type="submission" date="2020-05" db="EMBL/GenBank/DDBJ databases">
        <title>Flexivirga sp. ID2601S isolated from air conditioner.</title>
        <authorList>
            <person name="Kim D.H."/>
        </authorList>
    </citation>
    <scope>NUCLEOTIDE SEQUENCE [LARGE SCALE GENOMIC DNA]</scope>
    <source>
        <strain evidence="3 4">ID2601S</strain>
    </source>
</reference>
<protein>
    <submittedName>
        <fullName evidence="3">Alpha/beta hydrolase</fullName>
    </submittedName>
</protein>
<evidence type="ECO:0000259" key="2">
    <source>
        <dbReference type="Pfam" id="PF07859"/>
    </source>
</evidence>
<dbReference type="InterPro" id="IPR050300">
    <property type="entry name" value="GDXG_lipolytic_enzyme"/>
</dbReference>
<dbReference type="Proteomes" id="UP000557772">
    <property type="component" value="Unassembled WGS sequence"/>
</dbReference>
<dbReference type="EMBL" id="JABENB010000001">
    <property type="protein sequence ID" value="NNG38270.1"/>
    <property type="molecule type" value="Genomic_DNA"/>
</dbReference>
<accession>A0A849AIM4</accession>
<evidence type="ECO:0000313" key="4">
    <source>
        <dbReference type="Proteomes" id="UP000557772"/>
    </source>
</evidence>
<dbReference type="Pfam" id="PF07859">
    <property type="entry name" value="Abhydrolase_3"/>
    <property type="match status" value="1"/>
</dbReference>
<dbReference type="AlphaFoldDB" id="A0A849AIM4"/>
<name>A0A849AIM4_9MICO</name>
<evidence type="ECO:0000256" key="1">
    <source>
        <dbReference type="ARBA" id="ARBA00022801"/>
    </source>
</evidence>
<dbReference type="GO" id="GO:0016787">
    <property type="term" value="F:hydrolase activity"/>
    <property type="evidence" value="ECO:0007669"/>
    <property type="project" value="UniProtKB-KW"/>
</dbReference>
<feature type="domain" description="Alpha/beta hydrolase fold-3" evidence="2">
    <location>
        <begin position="128"/>
        <end position="326"/>
    </location>
</feature>
<dbReference type="InterPro" id="IPR029058">
    <property type="entry name" value="AB_hydrolase_fold"/>
</dbReference>
<keyword evidence="1 3" id="KW-0378">Hydrolase</keyword>
<comment type="caution">
    <text evidence="3">The sequence shown here is derived from an EMBL/GenBank/DDBJ whole genome shotgun (WGS) entry which is preliminary data.</text>
</comment>
<dbReference type="InterPro" id="IPR013094">
    <property type="entry name" value="AB_hydrolase_3"/>
</dbReference>
<keyword evidence="4" id="KW-1185">Reference proteome</keyword>
<dbReference type="PANTHER" id="PTHR48081">
    <property type="entry name" value="AB HYDROLASE SUPERFAMILY PROTEIN C4A8.06C"/>
    <property type="match status" value="1"/>
</dbReference>
<dbReference type="RefSeq" id="WP_171151850.1">
    <property type="nucleotide sequence ID" value="NZ_JABENB010000001.1"/>
</dbReference>
<evidence type="ECO:0000313" key="3">
    <source>
        <dbReference type="EMBL" id="NNG38270.1"/>
    </source>
</evidence>
<organism evidence="3 4">
    <name type="scientific">Flexivirga aerilata</name>
    <dbReference type="NCBI Taxonomy" id="1656889"/>
    <lineage>
        <taxon>Bacteria</taxon>
        <taxon>Bacillati</taxon>
        <taxon>Actinomycetota</taxon>
        <taxon>Actinomycetes</taxon>
        <taxon>Micrococcales</taxon>
        <taxon>Dermacoccaceae</taxon>
        <taxon>Flexivirga</taxon>
    </lineage>
</organism>
<gene>
    <name evidence="3" type="ORF">HJ588_03150</name>
</gene>
<dbReference type="Gene3D" id="3.40.50.1820">
    <property type="entry name" value="alpha/beta hydrolase"/>
    <property type="match status" value="1"/>
</dbReference>
<dbReference type="SUPFAM" id="SSF53474">
    <property type="entry name" value="alpha/beta-Hydrolases"/>
    <property type="match status" value="1"/>
</dbReference>
<dbReference type="PANTHER" id="PTHR48081:SF8">
    <property type="entry name" value="ALPHA_BETA HYDROLASE FOLD-3 DOMAIN-CONTAINING PROTEIN-RELATED"/>
    <property type="match status" value="1"/>
</dbReference>